<reference evidence="2 3" key="1">
    <citation type="submission" date="2017-09" db="EMBL/GenBank/DDBJ databases">
        <authorList>
            <person name="Ehlers B."/>
            <person name="Leendertz F.H."/>
        </authorList>
    </citation>
    <scope>NUCLEOTIDE SEQUENCE [LARGE SCALE GENOMIC DNA]</scope>
    <source>
        <strain evidence="2 3">DSM 27208</strain>
    </source>
</reference>
<dbReference type="InterPro" id="IPR006016">
    <property type="entry name" value="UspA"/>
</dbReference>
<proteinExistence type="predicted"/>
<dbReference type="AlphaFoldDB" id="A0A285NTM4"/>
<dbReference type="EMBL" id="OBEJ01000002">
    <property type="protein sequence ID" value="SNZ12820.1"/>
    <property type="molecule type" value="Genomic_DNA"/>
</dbReference>
<dbReference type="OrthoDB" id="193961at2157"/>
<accession>A0A285NTM4</accession>
<organism evidence="2 3">
    <name type="scientific">Natronoarchaeum philippinense</name>
    <dbReference type="NCBI Taxonomy" id="558529"/>
    <lineage>
        <taxon>Archaea</taxon>
        <taxon>Methanobacteriati</taxon>
        <taxon>Methanobacteriota</taxon>
        <taxon>Stenosarchaea group</taxon>
        <taxon>Halobacteria</taxon>
        <taxon>Halobacteriales</taxon>
        <taxon>Natronoarchaeaceae</taxon>
    </lineage>
</organism>
<dbReference type="CDD" id="cd00293">
    <property type="entry name" value="USP-like"/>
    <property type="match status" value="1"/>
</dbReference>
<feature type="domain" description="UspA" evidence="1">
    <location>
        <begin position="2"/>
        <end position="145"/>
    </location>
</feature>
<dbReference type="InterPro" id="IPR014729">
    <property type="entry name" value="Rossmann-like_a/b/a_fold"/>
</dbReference>
<dbReference type="RefSeq" id="WP_097008860.1">
    <property type="nucleotide sequence ID" value="NZ_OBEJ01000002.1"/>
</dbReference>
<gene>
    <name evidence="2" type="ORF">SAMN06269185_1941</name>
</gene>
<evidence type="ECO:0000313" key="3">
    <source>
        <dbReference type="Proteomes" id="UP000219453"/>
    </source>
</evidence>
<evidence type="ECO:0000259" key="1">
    <source>
        <dbReference type="Pfam" id="PF00582"/>
    </source>
</evidence>
<dbReference type="Gene3D" id="3.40.50.620">
    <property type="entry name" value="HUPs"/>
    <property type="match status" value="1"/>
</dbReference>
<sequence>MTLLVPFDGSALSTAALDRATEFGELTGEEVVALAVIPPDAEFARDRGWIDPGEQFDTDRICTRLRQQVEDVAPAARLRCEETAETDYRATLTTDVTRAIRQVAADLEASIIFVGSENAGRVSTPLTSVGNPISEDPRYDVHIVRHAD</sequence>
<name>A0A285NTM4_NATPI</name>
<protein>
    <submittedName>
        <fullName evidence="2">Nucleotide-binding universal stress protein, UspA family</fullName>
    </submittedName>
</protein>
<dbReference type="Pfam" id="PF00582">
    <property type="entry name" value="Usp"/>
    <property type="match status" value="1"/>
</dbReference>
<keyword evidence="3" id="KW-1185">Reference proteome</keyword>
<dbReference type="SUPFAM" id="SSF52402">
    <property type="entry name" value="Adenine nucleotide alpha hydrolases-like"/>
    <property type="match status" value="1"/>
</dbReference>
<dbReference type="Proteomes" id="UP000219453">
    <property type="component" value="Unassembled WGS sequence"/>
</dbReference>
<evidence type="ECO:0000313" key="2">
    <source>
        <dbReference type="EMBL" id="SNZ12820.1"/>
    </source>
</evidence>